<protein>
    <recommendedName>
        <fullName evidence="1">LTD domain-containing protein</fullName>
    </recommendedName>
</protein>
<reference evidence="2 3" key="1">
    <citation type="submission" date="2019-02" db="EMBL/GenBank/DDBJ databases">
        <title>Deep-cultivation of Planctomycetes and their phenomic and genomic characterization uncovers novel biology.</title>
        <authorList>
            <person name="Wiegand S."/>
            <person name="Jogler M."/>
            <person name="Boedeker C."/>
            <person name="Pinto D."/>
            <person name="Vollmers J."/>
            <person name="Rivas-Marin E."/>
            <person name="Kohn T."/>
            <person name="Peeters S.H."/>
            <person name="Heuer A."/>
            <person name="Rast P."/>
            <person name="Oberbeckmann S."/>
            <person name="Bunk B."/>
            <person name="Jeske O."/>
            <person name="Meyerdierks A."/>
            <person name="Storesund J.E."/>
            <person name="Kallscheuer N."/>
            <person name="Luecker S."/>
            <person name="Lage O.M."/>
            <person name="Pohl T."/>
            <person name="Merkel B.J."/>
            <person name="Hornburger P."/>
            <person name="Mueller R.-W."/>
            <person name="Bruemmer F."/>
            <person name="Labrenz M."/>
            <person name="Spormann A.M."/>
            <person name="Op Den Camp H."/>
            <person name="Overmann J."/>
            <person name="Amann R."/>
            <person name="Jetten M.S.M."/>
            <person name="Mascher T."/>
            <person name="Medema M.H."/>
            <person name="Devos D.P."/>
            <person name="Kaster A.-K."/>
            <person name="Ovreas L."/>
            <person name="Rohde M."/>
            <person name="Galperin M.Y."/>
            <person name="Jogler C."/>
        </authorList>
    </citation>
    <scope>NUCLEOTIDE SEQUENCE [LARGE SCALE GENOMIC DNA]</scope>
    <source>
        <strain evidence="2 3">Poly51</strain>
    </source>
</reference>
<evidence type="ECO:0000313" key="2">
    <source>
        <dbReference type="EMBL" id="TWU56425.1"/>
    </source>
</evidence>
<comment type="caution">
    <text evidence="2">The sequence shown here is derived from an EMBL/GenBank/DDBJ whole genome shotgun (WGS) entry which is preliminary data.</text>
</comment>
<accession>A0A5C6F5C2</accession>
<dbReference type="EMBL" id="SJPW01000003">
    <property type="protein sequence ID" value="TWU56425.1"/>
    <property type="molecule type" value="Genomic_DNA"/>
</dbReference>
<gene>
    <name evidence="2" type="ORF">Poly51_23350</name>
</gene>
<dbReference type="InterPro" id="IPR036415">
    <property type="entry name" value="Lamin_tail_dom_sf"/>
</dbReference>
<proteinExistence type="predicted"/>
<dbReference type="Gene3D" id="2.60.40.1260">
    <property type="entry name" value="Lamin Tail domain"/>
    <property type="match status" value="1"/>
</dbReference>
<organism evidence="2 3">
    <name type="scientific">Rubripirellula tenax</name>
    <dbReference type="NCBI Taxonomy" id="2528015"/>
    <lineage>
        <taxon>Bacteria</taxon>
        <taxon>Pseudomonadati</taxon>
        <taxon>Planctomycetota</taxon>
        <taxon>Planctomycetia</taxon>
        <taxon>Pirellulales</taxon>
        <taxon>Pirellulaceae</taxon>
        <taxon>Rubripirellula</taxon>
    </lineage>
</organism>
<evidence type="ECO:0000313" key="3">
    <source>
        <dbReference type="Proteomes" id="UP000318288"/>
    </source>
</evidence>
<dbReference type="SUPFAM" id="SSF74853">
    <property type="entry name" value="Lamin A/C globular tail domain"/>
    <property type="match status" value="1"/>
</dbReference>
<dbReference type="AlphaFoldDB" id="A0A5C6F5C2"/>
<keyword evidence="3" id="KW-1185">Reference proteome</keyword>
<sequence>MAATPIISEFLASNSGGLEDIDGDTSDWIEIHNPTSATVDLSGWRLTDDPLDLSEWTFPSVTIPANDFLVVFASDKDRAVSGQQLHTNFKLGSGGDYLALVQPDGTIVSEFAPQYPTQTTNVSFGVGFNVDDLIEVGDGSRTFVPANGSLGDSWKTTTFNDASWTPGPTGIGYGIEQPGFNVRYVKAKSSGTFDGTISNLTLAESVLATPAYQSLDLNANSNTINFLGTGANGRFGGDGPFPNQAIGDDINHFVIEATASIVIPSAGAWSFGVNSDDGFGLSLAGNGQTFSSSFQGTRAANDTIRTFNIPAAGRYEA</sequence>
<dbReference type="Proteomes" id="UP000318288">
    <property type="component" value="Unassembled WGS sequence"/>
</dbReference>
<evidence type="ECO:0000259" key="1">
    <source>
        <dbReference type="PROSITE" id="PS51841"/>
    </source>
</evidence>
<name>A0A5C6F5C2_9BACT</name>
<dbReference type="Pfam" id="PF00932">
    <property type="entry name" value="LTD"/>
    <property type="match status" value="1"/>
</dbReference>
<feature type="domain" description="LTD" evidence="1">
    <location>
        <begin position="1"/>
        <end position="117"/>
    </location>
</feature>
<dbReference type="InterPro" id="IPR001322">
    <property type="entry name" value="Lamin_tail_dom"/>
</dbReference>
<dbReference type="PROSITE" id="PS51841">
    <property type="entry name" value="LTD"/>
    <property type="match status" value="1"/>
</dbReference>